<sequence>MGNIAMKRALALGGAALVVLGLQVLVTPQSEASPGDRAGSVRMAAGTDPCGPRIRRAAGGYYQCSLVDNFDGSTLDSQLWHVMDGSSEGEACTANSSDTVVVAGGTLRLTARPVASADQCPVRPDGTRAAYVTGSVNTFWKWSQQYGRFEARMKSPVASAAGPHEAFWLWPDIRYSTDATWPASGEIDIAETYAAHPDLAIPFLHYTSNDNGGPVPGLNTSWSCFAQRGQWHTYVLEWTAAKLVIKVDGNTCLTNTAGAASFRKPFIMAFSQLLDDSGANKMVSAAAVPTTLEVDYVKVWR</sequence>
<dbReference type="Gene3D" id="2.60.120.200">
    <property type="match status" value="1"/>
</dbReference>
<dbReference type="GO" id="GO:0004553">
    <property type="term" value="F:hydrolase activity, hydrolyzing O-glycosyl compounds"/>
    <property type="evidence" value="ECO:0007669"/>
    <property type="project" value="InterPro"/>
</dbReference>
<keyword evidence="4" id="KW-1185">Reference proteome</keyword>
<dbReference type="InterPro" id="IPR050546">
    <property type="entry name" value="Glycosyl_Hydrlase_16"/>
</dbReference>
<organism evidence="3 4">
    <name type="scientific">Nocardioides albidus</name>
    <dbReference type="NCBI Taxonomy" id="1517589"/>
    <lineage>
        <taxon>Bacteria</taxon>
        <taxon>Bacillati</taxon>
        <taxon>Actinomycetota</taxon>
        <taxon>Actinomycetes</taxon>
        <taxon>Propionibacteriales</taxon>
        <taxon>Nocardioidaceae</taxon>
        <taxon>Nocardioides</taxon>
    </lineage>
</organism>
<comment type="caution">
    <text evidence="3">The sequence shown here is derived from an EMBL/GenBank/DDBJ whole genome shotgun (WGS) entry which is preliminary data.</text>
</comment>
<dbReference type="OrthoDB" id="3250776at2"/>
<dbReference type="SUPFAM" id="SSF49899">
    <property type="entry name" value="Concanavalin A-like lectins/glucanases"/>
    <property type="match status" value="1"/>
</dbReference>
<dbReference type="PROSITE" id="PS51762">
    <property type="entry name" value="GH16_2"/>
    <property type="match status" value="1"/>
</dbReference>
<dbReference type="InterPro" id="IPR013320">
    <property type="entry name" value="ConA-like_dom_sf"/>
</dbReference>
<dbReference type="GO" id="GO:0005975">
    <property type="term" value="P:carbohydrate metabolic process"/>
    <property type="evidence" value="ECO:0007669"/>
    <property type="project" value="InterPro"/>
</dbReference>
<dbReference type="CDD" id="cd08023">
    <property type="entry name" value="GH16_laminarinase_like"/>
    <property type="match status" value="1"/>
</dbReference>
<feature type="domain" description="GH16" evidence="2">
    <location>
        <begin position="41"/>
        <end position="301"/>
    </location>
</feature>
<dbReference type="PANTHER" id="PTHR10963">
    <property type="entry name" value="GLYCOSYL HYDROLASE-RELATED"/>
    <property type="match status" value="1"/>
</dbReference>
<dbReference type="InterPro" id="IPR000757">
    <property type="entry name" value="Beta-glucanase-like"/>
</dbReference>
<accession>A0A5C4VLK2</accession>
<dbReference type="Proteomes" id="UP000313231">
    <property type="component" value="Unassembled WGS sequence"/>
</dbReference>
<evidence type="ECO:0000256" key="1">
    <source>
        <dbReference type="ARBA" id="ARBA00006865"/>
    </source>
</evidence>
<proteinExistence type="inferred from homology"/>
<comment type="similarity">
    <text evidence="1">Belongs to the glycosyl hydrolase 16 family.</text>
</comment>
<reference evidence="3 4" key="1">
    <citation type="journal article" date="2016" name="Int. J. Syst. Evol. Microbiol.">
        <title>Nocardioides albidus sp. nov., an actinobacterium isolated from garden soil.</title>
        <authorList>
            <person name="Singh H."/>
            <person name="Du J."/>
            <person name="Trinh H."/>
            <person name="Won K."/>
            <person name="Yang J.E."/>
            <person name="Yin C."/>
            <person name="Kook M."/>
            <person name="Yi T.H."/>
        </authorList>
    </citation>
    <scope>NUCLEOTIDE SEQUENCE [LARGE SCALE GENOMIC DNA]</scope>
    <source>
        <strain evidence="3 4">CCTCC AB 2015297</strain>
    </source>
</reference>
<dbReference type="PANTHER" id="PTHR10963:SF55">
    <property type="entry name" value="GLYCOSIDE HYDROLASE FAMILY 16 PROTEIN"/>
    <property type="match status" value="1"/>
</dbReference>
<dbReference type="Pfam" id="PF00722">
    <property type="entry name" value="Glyco_hydro_16"/>
    <property type="match status" value="1"/>
</dbReference>
<name>A0A5C4VLK2_9ACTN</name>
<evidence type="ECO:0000313" key="4">
    <source>
        <dbReference type="Proteomes" id="UP000313231"/>
    </source>
</evidence>
<keyword evidence="3" id="KW-0378">Hydrolase</keyword>
<gene>
    <name evidence="3" type="ORF">FHP29_21360</name>
</gene>
<evidence type="ECO:0000313" key="3">
    <source>
        <dbReference type="EMBL" id="TNM36672.1"/>
    </source>
</evidence>
<dbReference type="RefSeq" id="WP_139624864.1">
    <property type="nucleotide sequence ID" value="NZ_VDMP01000027.1"/>
</dbReference>
<protein>
    <submittedName>
        <fullName evidence="3">Glycoside hydrolase family 16 protein</fullName>
    </submittedName>
</protein>
<dbReference type="AlphaFoldDB" id="A0A5C4VLK2"/>
<dbReference type="EMBL" id="VDMP01000027">
    <property type="protein sequence ID" value="TNM36672.1"/>
    <property type="molecule type" value="Genomic_DNA"/>
</dbReference>
<evidence type="ECO:0000259" key="2">
    <source>
        <dbReference type="PROSITE" id="PS51762"/>
    </source>
</evidence>